<evidence type="ECO:0000313" key="3">
    <source>
        <dbReference type="Proteomes" id="UP000054047"/>
    </source>
</evidence>
<name>A0A0C2FFA2_9BILA</name>
<evidence type="ECO:0000256" key="1">
    <source>
        <dbReference type="SAM" id="MobiDB-lite"/>
    </source>
</evidence>
<dbReference type="OrthoDB" id="10252032at2759"/>
<feature type="compositionally biased region" description="Basic and acidic residues" evidence="1">
    <location>
        <begin position="48"/>
        <end position="63"/>
    </location>
</feature>
<accession>A0A0C2FFA2</accession>
<sequence length="63" mass="7687">DDDDRPSKQRPKKKKQEKEKPMYLKDYERKLVLEKGGQIDESDEEDERKDGNYFEQQEQIRKA</sequence>
<gene>
    <name evidence="2" type="ORF">ANCDUO_26298</name>
</gene>
<dbReference type="EMBL" id="KN783610">
    <property type="protein sequence ID" value="KIH43691.1"/>
    <property type="molecule type" value="Genomic_DNA"/>
</dbReference>
<organism evidence="2 3">
    <name type="scientific">Ancylostoma duodenale</name>
    <dbReference type="NCBI Taxonomy" id="51022"/>
    <lineage>
        <taxon>Eukaryota</taxon>
        <taxon>Metazoa</taxon>
        <taxon>Ecdysozoa</taxon>
        <taxon>Nematoda</taxon>
        <taxon>Chromadorea</taxon>
        <taxon>Rhabditida</taxon>
        <taxon>Rhabditina</taxon>
        <taxon>Rhabditomorpha</taxon>
        <taxon>Strongyloidea</taxon>
        <taxon>Ancylostomatidae</taxon>
        <taxon>Ancylostomatinae</taxon>
        <taxon>Ancylostoma</taxon>
    </lineage>
</organism>
<feature type="non-terminal residue" evidence="2">
    <location>
        <position position="63"/>
    </location>
</feature>
<feature type="compositionally biased region" description="Basic and acidic residues" evidence="1">
    <location>
        <begin position="16"/>
        <end position="33"/>
    </location>
</feature>
<protein>
    <submittedName>
        <fullName evidence="2">Uncharacterized protein</fullName>
    </submittedName>
</protein>
<feature type="region of interest" description="Disordered" evidence="1">
    <location>
        <begin position="1"/>
        <end position="63"/>
    </location>
</feature>
<reference evidence="2 3" key="1">
    <citation type="submission" date="2013-12" db="EMBL/GenBank/DDBJ databases">
        <title>Draft genome of the parsitic nematode Ancylostoma duodenale.</title>
        <authorList>
            <person name="Mitreva M."/>
        </authorList>
    </citation>
    <scope>NUCLEOTIDE SEQUENCE [LARGE SCALE GENOMIC DNA]</scope>
    <source>
        <strain evidence="2 3">Zhejiang</strain>
    </source>
</reference>
<evidence type="ECO:0000313" key="2">
    <source>
        <dbReference type="EMBL" id="KIH43691.1"/>
    </source>
</evidence>
<dbReference type="Proteomes" id="UP000054047">
    <property type="component" value="Unassembled WGS sequence"/>
</dbReference>
<feature type="non-terminal residue" evidence="2">
    <location>
        <position position="1"/>
    </location>
</feature>
<dbReference type="AlphaFoldDB" id="A0A0C2FFA2"/>
<keyword evidence="3" id="KW-1185">Reference proteome</keyword>
<proteinExistence type="predicted"/>